<protein>
    <submittedName>
        <fullName evidence="2">DUF3054 domain-containing protein</fullName>
    </submittedName>
    <submittedName>
        <fullName evidence="3">DUF3054 family protein</fullName>
    </submittedName>
</protein>
<evidence type="ECO:0000256" key="1">
    <source>
        <dbReference type="SAM" id="Phobius"/>
    </source>
</evidence>
<dbReference type="OMA" id="TFTHGAV"/>
<feature type="transmembrane region" description="Helical" evidence="1">
    <location>
        <begin position="64"/>
        <end position="82"/>
    </location>
</feature>
<dbReference type="Pfam" id="PF11255">
    <property type="entry name" value="DUF3054"/>
    <property type="match status" value="1"/>
</dbReference>
<evidence type="ECO:0000313" key="3">
    <source>
        <dbReference type="EMBL" id="MYR32134.1"/>
    </source>
</evidence>
<reference evidence="2 5" key="2">
    <citation type="submission" date="2024-01" db="EMBL/GenBank/DDBJ databases">
        <title>Genome mining of biosynthetic gene clusters to explore secondary metabolites of Streptomyces sp.</title>
        <authorList>
            <person name="Baig A."/>
            <person name="Ajitkumar Shintre N."/>
            <person name="Kumar H."/>
            <person name="Anbarasu A."/>
            <person name="Ramaiah S."/>
        </authorList>
    </citation>
    <scope>NUCLEOTIDE SEQUENCE [LARGE SCALE GENOMIC DNA]</scope>
    <source>
        <strain evidence="2 5">A01</strain>
    </source>
</reference>
<dbReference type="EMBL" id="WWHY01000001">
    <property type="protein sequence ID" value="MYR32134.1"/>
    <property type="molecule type" value="Genomic_DNA"/>
</dbReference>
<proteinExistence type="predicted"/>
<dbReference type="GeneID" id="91391798"/>
<feature type="transmembrane region" description="Helical" evidence="1">
    <location>
        <begin position="94"/>
        <end position="116"/>
    </location>
</feature>
<evidence type="ECO:0000313" key="4">
    <source>
        <dbReference type="Proteomes" id="UP000467124"/>
    </source>
</evidence>
<accession>A0A7K2IQQ4</accession>
<keyword evidence="1" id="KW-1133">Transmembrane helix</keyword>
<name>A0A7K2IQQ4_9ACTN</name>
<keyword evidence="1" id="KW-0472">Membrane</keyword>
<dbReference type="AlphaFoldDB" id="A0A7K2IQQ4"/>
<dbReference type="InterPro" id="IPR021414">
    <property type="entry name" value="DUF3054"/>
</dbReference>
<reference evidence="3 4" key="1">
    <citation type="journal article" date="2019" name="Nat. Commun.">
        <title>The antimicrobial potential of Streptomyces from insect microbiomes.</title>
        <authorList>
            <person name="Chevrette M.G."/>
            <person name="Carlson C.M."/>
            <person name="Ortega H.E."/>
            <person name="Thomas C."/>
            <person name="Ananiev G.E."/>
            <person name="Barns K.J."/>
            <person name="Book A.J."/>
            <person name="Cagnazzo J."/>
            <person name="Carlos C."/>
            <person name="Flanigan W."/>
            <person name="Grubbs K.J."/>
            <person name="Horn H.A."/>
            <person name="Hoffmann F.M."/>
            <person name="Klassen J.L."/>
            <person name="Knack J.J."/>
            <person name="Lewin G.R."/>
            <person name="McDonald B.R."/>
            <person name="Muller L."/>
            <person name="Melo W.G.P."/>
            <person name="Pinto-Tomas A.A."/>
            <person name="Schmitz A."/>
            <person name="Wendt-Pienkowski E."/>
            <person name="Wildman S."/>
            <person name="Zhao M."/>
            <person name="Zhang F."/>
            <person name="Bugni T.S."/>
            <person name="Andes D.R."/>
            <person name="Pupo M.T."/>
            <person name="Currie C.R."/>
        </authorList>
    </citation>
    <scope>NUCLEOTIDE SEQUENCE [LARGE SCALE GENOMIC DNA]</scope>
    <source>
        <strain evidence="3 4">SID5840</strain>
    </source>
</reference>
<keyword evidence="5" id="KW-1185">Reference proteome</keyword>
<organism evidence="3 4">
    <name type="scientific">Nocardiopsis alba</name>
    <dbReference type="NCBI Taxonomy" id="53437"/>
    <lineage>
        <taxon>Bacteria</taxon>
        <taxon>Bacillati</taxon>
        <taxon>Actinomycetota</taxon>
        <taxon>Actinomycetes</taxon>
        <taxon>Streptosporangiales</taxon>
        <taxon>Nocardiopsidaceae</taxon>
        <taxon>Nocardiopsis</taxon>
    </lineage>
</organism>
<evidence type="ECO:0000313" key="5">
    <source>
        <dbReference type="Proteomes" id="UP001585053"/>
    </source>
</evidence>
<dbReference type="RefSeq" id="WP_014910708.1">
    <property type="nucleotide sequence ID" value="NZ_BAZE01000005.1"/>
</dbReference>
<keyword evidence="1" id="KW-0812">Transmembrane</keyword>
<dbReference type="EMBL" id="JAYMRS010000006">
    <property type="protein sequence ID" value="MFB8769461.1"/>
    <property type="molecule type" value="Genomic_DNA"/>
</dbReference>
<evidence type="ECO:0000313" key="2">
    <source>
        <dbReference type="EMBL" id="MFB8769461.1"/>
    </source>
</evidence>
<dbReference type="Proteomes" id="UP001585053">
    <property type="component" value="Unassembled WGS sequence"/>
</dbReference>
<sequence length="125" mass="13211">MRSYAVPLALAADLVCVLVFVVVGKADHETGLTPTAVLGTAWPFLVALALGWAATLAWRSPARLWPTGVLVWAVTVVGAMPLRLLSGEGAPFSFVLVTSLFLAATMLGWRAIALLVSRKGRRTPA</sequence>
<dbReference type="Proteomes" id="UP000467124">
    <property type="component" value="Unassembled WGS sequence"/>
</dbReference>
<gene>
    <name evidence="3" type="ORF">GTW20_07600</name>
    <name evidence="2" type="ORF">VSQ78_17275</name>
</gene>
<feature type="transmembrane region" description="Helical" evidence="1">
    <location>
        <begin position="36"/>
        <end position="57"/>
    </location>
</feature>
<comment type="caution">
    <text evidence="3">The sequence shown here is derived from an EMBL/GenBank/DDBJ whole genome shotgun (WGS) entry which is preliminary data.</text>
</comment>